<dbReference type="NCBIfam" id="TIGR04416">
    <property type="entry name" value="group_II_RT_mat"/>
    <property type="match status" value="1"/>
</dbReference>
<dbReference type="Gene3D" id="1.10.30.50">
    <property type="match status" value="1"/>
</dbReference>
<dbReference type="PROSITE" id="PS50878">
    <property type="entry name" value="RT_POL"/>
    <property type="match status" value="1"/>
</dbReference>
<comment type="similarity">
    <text evidence="1">Belongs to the bacterial reverse transcriptase family.</text>
</comment>
<dbReference type="PANTHER" id="PTHR34047">
    <property type="entry name" value="NUCLEAR INTRON MATURASE 1, MITOCHONDRIAL-RELATED"/>
    <property type="match status" value="1"/>
</dbReference>
<dbReference type="EMBL" id="CP093313">
    <property type="protein sequence ID" value="UWZ85161.1"/>
    <property type="molecule type" value="Genomic_DNA"/>
</dbReference>
<dbReference type="InterPro" id="IPR000477">
    <property type="entry name" value="RT_dom"/>
</dbReference>
<dbReference type="Pfam" id="PF01844">
    <property type="entry name" value="HNH"/>
    <property type="match status" value="1"/>
</dbReference>
<dbReference type="GO" id="GO:0003676">
    <property type="term" value="F:nucleic acid binding"/>
    <property type="evidence" value="ECO:0007669"/>
    <property type="project" value="InterPro"/>
</dbReference>
<dbReference type="CDD" id="cd00085">
    <property type="entry name" value="HNHc"/>
    <property type="match status" value="1"/>
</dbReference>
<organism evidence="4 5">
    <name type="scientific">Occallatibacter riparius</name>
    <dbReference type="NCBI Taxonomy" id="1002689"/>
    <lineage>
        <taxon>Bacteria</taxon>
        <taxon>Pseudomonadati</taxon>
        <taxon>Acidobacteriota</taxon>
        <taxon>Terriglobia</taxon>
        <taxon>Terriglobales</taxon>
        <taxon>Acidobacteriaceae</taxon>
        <taxon>Occallatibacter</taxon>
    </lineage>
</organism>
<gene>
    <name evidence="4" type="primary">ltrA</name>
    <name evidence="3" type="ORF">MOP44_04265</name>
    <name evidence="4" type="ORF">MOP44_04905</name>
</gene>
<dbReference type="RefSeq" id="WP_260794676.1">
    <property type="nucleotide sequence ID" value="NZ_CP093313.1"/>
</dbReference>
<dbReference type="InterPro" id="IPR003615">
    <property type="entry name" value="HNH_nuc"/>
</dbReference>
<keyword evidence="4" id="KW-0808">Transferase</keyword>
<dbReference type="Pfam" id="PF00078">
    <property type="entry name" value="RVT_1"/>
    <property type="match status" value="1"/>
</dbReference>
<keyword evidence="4" id="KW-0695">RNA-directed DNA polymerase</keyword>
<accession>A0A9J7BRS5</accession>
<dbReference type="Proteomes" id="UP001059380">
    <property type="component" value="Chromosome"/>
</dbReference>
<evidence type="ECO:0000313" key="4">
    <source>
        <dbReference type="EMBL" id="UWZ85281.1"/>
    </source>
</evidence>
<dbReference type="SUPFAM" id="SSF56672">
    <property type="entry name" value="DNA/RNA polymerases"/>
    <property type="match status" value="1"/>
</dbReference>
<protein>
    <submittedName>
        <fullName evidence="4">Group II intron reverse transcriptase/maturase</fullName>
        <ecNumber evidence="4">2.7.7.49</ecNumber>
    </submittedName>
</protein>
<dbReference type="InterPro" id="IPR043502">
    <property type="entry name" value="DNA/RNA_pol_sf"/>
</dbReference>
<dbReference type="GO" id="GO:0004519">
    <property type="term" value="F:endonuclease activity"/>
    <property type="evidence" value="ECO:0007669"/>
    <property type="project" value="InterPro"/>
</dbReference>
<name>A0A9J7BRS5_9BACT</name>
<dbReference type="GO" id="GO:0003964">
    <property type="term" value="F:RNA-directed DNA polymerase activity"/>
    <property type="evidence" value="ECO:0007669"/>
    <property type="project" value="UniProtKB-KW"/>
</dbReference>
<dbReference type="InterPro" id="IPR051083">
    <property type="entry name" value="GrpII_Intron_Splice-Mob/Def"/>
</dbReference>
<keyword evidence="4" id="KW-0548">Nucleotidyltransferase</keyword>
<dbReference type="KEGG" id="orp:MOP44_04265"/>
<dbReference type="Pfam" id="PF13655">
    <property type="entry name" value="RVT_N"/>
    <property type="match status" value="1"/>
</dbReference>
<dbReference type="InterPro" id="IPR002711">
    <property type="entry name" value="HNH"/>
</dbReference>
<keyword evidence="5" id="KW-1185">Reference proteome</keyword>
<dbReference type="Pfam" id="PF08388">
    <property type="entry name" value="GIIM"/>
    <property type="match status" value="1"/>
</dbReference>
<dbReference type="InterPro" id="IPR025960">
    <property type="entry name" value="RVT_N"/>
</dbReference>
<feature type="domain" description="Reverse transcriptase" evidence="2">
    <location>
        <begin position="94"/>
        <end position="330"/>
    </location>
</feature>
<proteinExistence type="inferred from homology"/>
<evidence type="ECO:0000256" key="1">
    <source>
        <dbReference type="ARBA" id="ARBA00034120"/>
    </source>
</evidence>
<dbReference type="EMBL" id="CP093313">
    <property type="protein sequence ID" value="UWZ85281.1"/>
    <property type="molecule type" value="Genomic_DNA"/>
</dbReference>
<dbReference type="GO" id="GO:0008270">
    <property type="term" value="F:zinc ion binding"/>
    <property type="evidence" value="ECO:0007669"/>
    <property type="project" value="InterPro"/>
</dbReference>
<evidence type="ECO:0000313" key="5">
    <source>
        <dbReference type="Proteomes" id="UP001059380"/>
    </source>
</evidence>
<dbReference type="InterPro" id="IPR030931">
    <property type="entry name" value="Group_II_RT_mat"/>
</dbReference>
<dbReference type="KEGG" id="orp:MOP44_04905"/>
<evidence type="ECO:0000313" key="3">
    <source>
        <dbReference type="EMBL" id="UWZ85161.1"/>
    </source>
</evidence>
<sequence length="569" mass="65399">MTTEQSVGAASHGSNRWREVDWRSVNRNVSRLQVRIVKAVEEGRWGKVKALQRLLTHSRDGKLLAVRRVTENKGRKTAGVDGVTWDTPAKKMAAVDAMGCGDYRPLPLRRIYIPKSNGKLRPLGIPTMRDRAMQALHLLALDPVAETIADADSYGFRKRRSCADAIMGCHIVLCHRNPQWVLEGDIRGCFDNISHAWLVAHVPMDRGILRKWLKAGYMEKSLFHATELGTPQGGIISPVLANLTLDGLERRLREKYPVSGKGSEKGRNAGVHLIRYADDFIITGRTKELLECEVKPLVEEFLRERGLELSTEKTRITHIEEGFDFLGQNLRRYSNGKLLVKPSRKNIQALLDNVREVIRRAQSAPAWQLVRELNRIVRGWALYHGHVQSKRIFSRVDYAIFKALWQWALKRHPCKGKRWVMRKYFARRGNRDWCFFGVRELGDGRKENVWLFHATSLPIRPHVKIRRDANPYHPAWETYFEARESKHMARTLWGYKSLLYLWRTQQGKCVVCGDPITRETGWHNHYITSRVLGGTIGASNCQLLHPECHRALHSRLCGFYAPRLPLEAL</sequence>
<evidence type="ECO:0000259" key="2">
    <source>
        <dbReference type="PROSITE" id="PS50878"/>
    </source>
</evidence>
<dbReference type="PANTHER" id="PTHR34047:SF10">
    <property type="entry name" value="GROUP II INTRON-ASSOCIATED OPEN READING FRAME"/>
    <property type="match status" value="1"/>
</dbReference>
<dbReference type="SMART" id="SM00507">
    <property type="entry name" value="HNHc"/>
    <property type="match status" value="1"/>
</dbReference>
<reference evidence="4" key="1">
    <citation type="submission" date="2021-04" db="EMBL/GenBank/DDBJ databases">
        <title>Phylogenetic analysis of Acidobacteriaceae.</title>
        <authorList>
            <person name="Qiu L."/>
            <person name="Zhang Q."/>
        </authorList>
    </citation>
    <scope>NUCLEOTIDE SEQUENCE</scope>
    <source>
        <strain evidence="4">DSM 25168</strain>
    </source>
</reference>
<dbReference type="InterPro" id="IPR013597">
    <property type="entry name" value="Mat_intron_G2"/>
</dbReference>
<dbReference type="CDD" id="cd01651">
    <property type="entry name" value="RT_G2_intron"/>
    <property type="match status" value="1"/>
</dbReference>
<dbReference type="AlphaFoldDB" id="A0A9J7BRS5"/>
<dbReference type="EC" id="2.7.7.49" evidence="4"/>